<keyword evidence="2" id="KW-1185">Reference proteome</keyword>
<dbReference type="Proteomes" id="UP000887565">
    <property type="component" value="Unplaced"/>
</dbReference>
<feature type="transmembrane region" description="Helical" evidence="1">
    <location>
        <begin position="32"/>
        <end position="54"/>
    </location>
</feature>
<protein>
    <submittedName>
        <fullName evidence="3">Uncharacterized protein</fullName>
    </submittedName>
</protein>
<organism evidence="2 3">
    <name type="scientific">Romanomermis culicivorax</name>
    <name type="common">Nematode worm</name>
    <dbReference type="NCBI Taxonomy" id="13658"/>
    <lineage>
        <taxon>Eukaryota</taxon>
        <taxon>Metazoa</taxon>
        <taxon>Ecdysozoa</taxon>
        <taxon>Nematoda</taxon>
        <taxon>Enoplea</taxon>
        <taxon>Dorylaimia</taxon>
        <taxon>Mermithida</taxon>
        <taxon>Mermithoidea</taxon>
        <taxon>Mermithidae</taxon>
        <taxon>Romanomermis</taxon>
    </lineage>
</organism>
<keyword evidence="1" id="KW-0812">Transmembrane</keyword>
<evidence type="ECO:0000313" key="3">
    <source>
        <dbReference type="WBParaSite" id="nRc.2.0.1.t00298-RA"/>
    </source>
</evidence>
<evidence type="ECO:0000256" key="1">
    <source>
        <dbReference type="SAM" id="Phobius"/>
    </source>
</evidence>
<keyword evidence="1" id="KW-0472">Membrane</keyword>
<dbReference type="AlphaFoldDB" id="A0A915HFW7"/>
<evidence type="ECO:0000313" key="2">
    <source>
        <dbReference type="Proteomes" id="UP000887565"/>
    </source>
</evidence>
<dbReference type="WBParaSite" id="nRc.2.0.1.t00298-RA">
    <property type="protein sequence ID" value="nRc.2.0.1.t00298-RA"/>
    <property type="gene ID" value="nRc.2.0.1.g00298"/>
</dbReference>
<reference evidence="3" key="1">
    <citation type="submission" date="2022-11" db="UniProtKB">
        <authorList>
            <consortium name="WormBaseParasite"/>
        </authorList>
    </citation>
    <scope>IDENTIFICATION</scope>
</reference>
<sequence length="68" mass="7708">MLESGQKSTYAILVDRSDYEKQSQCIMNPSKFLALLVVLPIVDIALAIVVLELTTNKWLARKCKLQKK</sequence>
<accession>A0A915HFW7</accession>
<proteinExistence type="predicted"/>
<keyword evidence="1" id="KW-1133">Transmembrane helix</keyword>
<name>A0A915HFW7_ROMCU</name>